<name>A0A4R7S726_9BACT</name>
<evidence type="ECO:0000313" key="1">
    <source>
        <dbReference type="EMBL" id="TDU73017.1"/>
    </source>
</evidence>
<sequence length="170" mass="19426">MPIYEFYCPENNTVYQFLARSLAYGDKLPKCPDNPAFQMQKQISRFAIIGKAKEETPDDPFAGLDDSKMEALMADMERDMGGMDDDNPDPRQLGRFMRKMTEVMGDKAPAELREMVKRLEAGEDPEKLESEFGGLEGEDGDIFSQMKKIIHTNRAPVRNPNLYEMSEWVS</sequence>
<dbReference type="OrthoDB" id="9806664at2"/>
<comment type="caution">
    <text evidence="1">The sequence shown here is derived from an EMBL/GenBank/DDBJ whole genome shotgun (WGS) entry which is preliminary data.</text>
</comment>
<dbReference type="Proteomes" id="UP000295662">
    <property type="component" value="Unassembled WGS sequence"/>
</dbReference>
<keyword evidence="2" id="KW-1185">Reference proteome</keyword>
<gene>
    <name evidence="1" type="ORF">EI77_01483</name>
</gene>
<accession>A0A4R7S726</accession>
<dbReference type="EMBL" id="SOCA01000002">
    <property type="protein sequence ID" value="TDU73017.1"/>
    <property type="molecule type" value="Genomic_DNA"/>
</dbReference>
<proteinExistence type="predicted"/>
<protein>
    <submittedName>
        <fullName evidence="1">Uncharacterized protein</fullName>
    </submittedName>
</protein>
<dbReference type="AlphaFoldDB" id="A0A4R7S726"/>
<evidence type="ECO:0000313" key="2">
    <source>
        <dbReference type="Proteomes" id="UP000295662"/>
    </source>
</evidence>
<organism evidence="1 2">
    <name type="scientific">Prosthecobacter fusiformis</name>
    <dbReference type="NCBI Taxonomy" id="48464"/>
    <lineage>
        <taxon>Bacteria</taxon>
        <taxon>Pseudomonadati</taxon>
        <taxon>Verrucomicrobiota</taxon>
        <taxon>Verrucomicrobiia</taxon>
        <taxon>Verrucomicrobiales</taxon>
        <taxon>Verrucomicrobiaceae</taxon>
        <taxon>Prosthecobacter</taxon>
    </lineage>
</organism>
<reference evidence="1 2" key="1">
    <citation type="submission" date="2019-03" db="EMBL/GenBank/DDBJ databases">
        <title>Genomic Encyclopedia of Archaeal and Bacterial Type Strains, Phase II (KMG-II): from individual species to whole genera.</title>
        <authorList>
            <person name="Goeker M."/>
        </authorList>
    </citation>
    <scope>NUCLEOTIDE SEQUENCE [LARGE SCALE GENOMIC DNA]</scope>
    <source>
        <strain evidence="1 2">ATCC 25309</strain>
    </source>
</reference>